<feature type="region of interest" description="Disordered" evidence="1">
    <location>
        <begin position="1"/>
        <end position="42"/>
    </location>
</feature>
<evidence type="ECO:0000313" key="2">
    <source>
        <dbReference type="EMBL" id="KRH72730.1"/>
    </source>
</evidence>
<dbReference type="EnsemblPlants" id="KRH72730">
    <property type="protein sequence ID" value="KRH72730"/>
    <property type="gene ID" value="GLYMA_02G230000"/>
</dbReference>
<gene>
    <name evidence="2" type="ORF">GLYMA_02G230000</name>
</gene>
<dbReference type="HOGENOM" id="CLU_2077322_0_0_1"/>
<dbReference type="InParanoid" id="K7KA85"/>
<reference evidence="2 3" key="1">
    <citation type="journal article" date="2010" name="Nature">
        <title>Genome sequence of the palaeopolyploid soybean.</title>
        <authorList>
            <person name="Schmutz J."/>
            <person name="Cannon S.B."/>
            <person name="Schlueter J."/>
            <person name="Ma J."/>
            <person name="Mitros T."/>
            <person name="Nelson W."/>
            <person name="Hyten D.L."/>
            <person name="Song Q."/>
            <person name="Thelen J.J."/>
            <person name="Cheng J."/>
            <person name="Xu D."/>
            <person name="Hellsten U."/>
            <person name="May G.D."/>
            <person name="Yu Y."/>
            <person name="Sakurai T."/>
            <person name="Umezawa T."/>
            <person name="Bhattacharyya M.K."/>
            <person name="Sandhu D."/>
            <person name="Valliyodan B."/>
            <person name="Lindquist E."/>
            <person name="Peto M."/>
            <person name="Grant D."/>
            <person name="Shu S."/>
            <person name="Goodstein D."/>
            <person name="Barry K."/>
            <person name="Futrell-Griggs M."/>
            <person name="Abernathy B."/>
            <person name="Du J."/>
            <person name="Tian Z."/>
            <person name="Zhu L."/>
            <person name="Gill N."/>
            <person name="Joshi T."/>
            <person name="Libault M."/>
            <person name="Sethuraman A."/>
            <person name="Zhang X.-C."/>
            <person name="Shinozaki K."/>
            <person name="Nguyen H.T."/>
            <person name="Wing R.A."/>
            <person name="Cregan P."/>
            <person name="Specht J."/>
            <person name="Grimwood J."/>
            <person name="Rokhsar D."/>
            <person name="Stacey G."/>
            <person name="Shoemaker R.C."/>
            <person name="Jackson S.A."/>
        </authorList>
    </citation>
    <scope>NUCLEOTIDE SEQUENCE [LARGE SCALE GENOMIC DNA]</scope>
    <source>
        <strain evidence="3">cv. Williams 82</strain>
        <tissue evidence="2">Callus</tissue>
    </source>
</reference>
<dbReference type="Gramene" id="KRH72730">
    <property type="protein sequence ID" value="KRH72730"/>
    <property type="gene ID" value="GLYMA_02G230000"/>
</dbReference>
<dbReference type="PaxDb" id="3847-GLYMA02G39531.1"/>
<evidence type="ECO:0000313" key="3">
    <source>
        <dbReference type="EnsemblPlants" id="KRH72730"/>
    </source>
</evidence>
<feature type="compositionally biased region" description="Low complexity" evidence="1">
    <location>
        <begin position="30"/>
        <end position="41"/>
    </location>
</feature>
<accession>K7KA85</accession>
<keyword evidence="4" id="KW-1185">Reference proteome</keyword>
<name>K7KA85_SOYBN</name>
<dbReference type="EMBL" id="CM000835">
    <property type="protein sequence ID" value="KRH72730.1"/>
    <property type="molecule type" value="Genomic_DNA"/>
</dbReference>
<evidence type="ECO:0000313" key="4">
    <source>
        <dbReference type="Proteomes" id="UP000008827"/>
    </source>
</evidence>
<sequence length="118" mass="13457">MRQQHPSKHHRQAQPPYREEIESDPPLDPLPDSTSASPALAHTKFEPQSHAFGLFVRNVHVHINLVGTVFGVAPPSVLMLKSSNFANEWIPLSQDRYPRQPYYLIRECDCRLGVCEND</sequence>
<protein>
    <submittedName>
        <fullName evidence="2 3">Uncharacterized protein</fullName>
    </submittedName>
</protein>
<organism evidence="3">
    <name type="scientific">Glycine max</name>
    <name type="common">Soybean</name>
    <name type="synonym">Glycine hispida</name>
    <dbReference type="NCBI Taxonomy" id="3847"/>
    <lineage>
        <taxon>Eukaryota</taxon>
        <taxon>Viridiplantae</taxon>
        <taxon>Streptophyta</taxon>
        <taxon>Embryophyta</taxon>
        <taxon>Tracheophyta</taxon>
        <taxon>Spermatophyta</taxon>
        <taxon>Magnoliopsida</taxon>
        <taxon>eudicotyledons</taxon>
        <taxon>Gunneridae</taxon>
        <taxon>Pentapetalae</taxon>
        <taxon>rosids</taxon>
        <taxon>fabids</taxon>
        <taxon>Fabales</taxon>
        <taxon>Fabaceae</taxon>
        <taxon>Papilionoideae</taxon>
        <taxon>50 kb inversion clade</taxon>
        <taxon>NPAAA clade</taxon>
        <taxon>indigoferoid/millettioid clade</taxon>
        <taxon>Phaseoleae</taxon>
        <taxon>Glycine</taxon>
        <taxon>Glycine subgen. Soja</taxon>
    </lineage>
</organism>
<dbReference type="Proteomes" id="UP000008827">
    <property type="component" value="Chromosome 2"/>
</dbReference>
<reference evidence="3" key="2">
    <citation type="submission" date="2018-02" db="UniProtKB">
        <authorList>
            <consortium name="EnsemblPlants"/>
        </authorList>
    </citation>
    <scope>IDENTIFICATION</scope>
    <source>
        <strain evidence="3">Williams 82</strain>
    </source>
</reference>
<proteinExistence type="predicted"/>
<reference evidence="2" key="3">
    <citation type="submission" date="2018-07" db="EMBL/GenBank/DDBJ databases">
        <title>WGS assembly of Glycine max.</title>
        <authorList>
            <person name="Schmutz J."/>
            <person name="Cannon S."/>
            <person name="Schlueter J."/>
            <person name="Ma J."/>
            <person name="Mitros T."/>
            <person name="Nelson W."/>
            <person name="Hyten D."/>
            <person name="Song Q."/>
            <person name="Thelen J."/>
            <person name="Cheng J."/>
            <person name="Xu D."/>
            <person name="Hellsten U."/>
            <person name="May G."/>
            <person name="Yu Y."/>
            <person name="Sakurai T."/>
            <person name="Umezawa T."/>
            <person name="Bhattacharyya M."/>
            <person name="Sandhu D."/>
            <person name="Valliyodan B."/>
            <person name="Lindquist E."/>
            <person name="Peto M."/>
            <person name="Grant D."/>
            <person name="Shu S."/>
            <person name="Goodstein D."/>
            <person name="Barry K."/>
            <person name="Futrell-Griggs M."/>
            <person name="Abernathy B."/>
            <person name="Du J."/>
            <person name="Tian Z."/>
            <person name="Zhu L."/>
            <person name="Gill N."/>
            <person name="Joshi T."/>
            <person name="Libault M."/>
            <person name="Sethuraman A."/>
            <person name="Zhang X."/>
            <person name="Shinozaki K."/>
            <person name="Nguyen H."/>
            <person name="Wing R."/>
            <person name="Cregan P."/>
            <person name="Specht J."/>
            <person name="Grimwood J."/>
            <person name="Rokhsar D."/>
            <person name="Stacey G."/>
            <person name="Shoemaker R."/>
            <person name="Jackson S."/>
        </authorList>
    </citation>
    <scope>NUCLEOTIDE SEQUENCE</scope>
    <source>
        <tissue evidence="2">Callus</tissue>
    </source>
</reference>
<feature type="compositionally biased region" description="Basic residues" evidence="1">
    <location>
        <begin position="1"/>
        <end position="12"/>
    </location>
</feature>
<dbReference type="AlphaFoldDB" id="K7KA85"/>
<evidence type="ECO:0000256" key="1">
    <source>
        <dbReference type="SAM" id="MobiDB-lite"/>
    </source>
</evidence>